<evidence type="ECO:0000256" key="4">
    <source>
        <dbReference type="ARBA" id="ARBA00022723"/>
    </source>
</evidence>
<evidence type="ECO:0000256" key="11">
    <source>
        <dbReference type="ARBA" id="ARBA00023326"/>
    </source>
</evidence>
<evidence type="ECO:0000256" key="5">
    <source>
        <dbReference type="ARBA" id="ARBA00023001"/>
    </source>
</evidence>
<evidence type="ECO:0000256" key="14">
    <source>
        <dbReference type="ARBA" id="ARBA00047174"/>
    </source>
</evidence>
<protein>
    <recommendedName>
        <fullName evidence="14">lytic cellulose monooxygenase (C4-dehydrogenating)</fullName>
        <ecNumber evidence="14">1.14.99.56</ecNumber>
    </recommendedName>
</protein>
<evidence type="ECO:0000313" key="17">
    <source>
        <dbReference type="EMBL" id="QDS73331.1"/>
    </source>
</evidence>
<reference evidence="17 18" key="1">
    <citation type="submission" date="2019-07" db="EMBL/GenBank/DDBJ databases">
        <title>Finished genome of Venturia effusa.</title>
        <authorList>
            <person name="Young C.A."/>
            <person name="Cox M.P."/>
            <person name="Ganley A.R.D."/>
            <person name="David W.J."/>
        </authorList>
    </citation>
    <scope>NUCLEOTIDE SEQUENCE [LARGE SCALE GENOMIC DNA]</scope>
    <source>
        <strain evidence="18">albino</strain>
    </source>
</reference>
<comment type="subcellular location">
    <subcellularLocation>
        <location evidence="2">Secreted</location>
    </subcellularLocation>
</comment>
<evidence type="ECO:0000256" key="15">
    <source>
        <dbReference type="SAM" id="Coils"/>
    </source>
</evidence>
<accession>A0A517LCG4</accession>
<dbReference type="PANTHER" id="PTHR33353">
    <property type="entry name" value="PUTATIVE (AFU_ORTHOLOGUE AFUA_1G12560)-RELATED"/>
    <property type="match status" value="1"/>
</dbReference>
<proteinExistence type="inferred from homology"/>
<organism evidence="17 18">
    <name type="scientific">Venturia effusa</name>
    <dbReference type="NCBI Taxonomy" id="50376"/>
    <lineage>
        <taxon>Eukaryota</taxon>
        <taxon>Fungi</taxon>
        <taxon>Dikarya</taxon>
        <taxon>Ascomycota</taxon>
        <taxon>Pezizomycotina</taxon>
        <taxon>Dothideomycetes</taxon>
        <taxon>Pleosporomycetidae</taxon>
        <taxon>Venturiales</taxon>
        <taxon>Venturiaceae</taxon>
        <taxon>Venturia</taxon>
    </lineage>
</organism>
<dbReference type="OrthoDB" id="3496539at2759"/>
<keyword evidence="18" id="KW-1185">Reference proteome</keyword>
<evidence type="ECO:0000256" key="12">
    <source>
        <dbReference type="ARBA" id="ARBA00044502"/>
    </source>
</evidence>
<name>A0A517LCG4_9PEZI</name>
<comment type="cofactor">
    <cofactor evidence="1">
        <name>Cu(2+)</name>
        <dbReference type="ChEBI" id="CHEBI:29036"/>
    </cofactor>
</comment>
<keyword evidence="9" id="KW-1015">Disulfide bond</keyword>
<dbReference type="GO" id="GO:0046872">
    <property type="term" value="F:metal ion binding"/>
    <property type="evidence" value="ECO:0007669"/>
    <property type="project" value="UniProtKB-KW"/>
</dbReference>
<evidence type="ECO:0000256" key="9">
    <source>
        <dbReference type="ARBA" id="ARBA00023157"/>
    </source>
</evidence>
<evidence type="ECO:0000256" key="8">
    <source>
        <dbReference type="ARBA" id="ARBA00023033"/>
    </source>
</evidence>
<dbReference type="GO" id="GO:0005576">
    <property type="term" value="C:extracellular region"/>
    <property type="evidence" value="ECO:0007669"/>
    <property type="project" value="UniProtKB-SubCell"/>
</dbReference>
<sequence length="351" mass="38399">MRVLRAALAHMGVTKIEVDGVVYPAWDVRIDSYLKSAKRIEWSHQNVPTQMGIGKSISSHEFGPITKVDGPAIACGEKAERPALKAIARAGAEVNVTWSDIIKMHRGPVLSYMGALPTPDTSVNSVKFFKVEDESYDPQTDTWGSDRAAAAGNTHRFQIPSDIKAGTYVLRTEMVALHANTPSMKMTPVGGPEFYLHCFNIEVLGSGTATPRGNTFPGTYKPTDPGIPFVPYFGEGSGVEQNSKYVSPGGKKYAGKYDAPTGPAPVVKETGAYTGEIQTKYESLRNRMQNANAKIIDLVNKAWPQNQGFSMTVGLEYMKTQMSSEWKDAWETYSDIQSDVQEFGDAIEALQ</sequence>
<evidence type="ECO:0000256" key="6">
    <source>
        <dbReference type="ARBA" id="ARBA00023002"/>
    </source>
</evidence>
<comment type="similarity">
    <text evidence="12">Belongs to the polysaccharide monooxygenase AA9 family.</text>
</comment>
<dbReference type="EC" id="1.14.99.56" evidence="14"/>
<keyword evidence="8" id="KW-0503">Monooxygenase</keyword>
<keyword evidence="3" id="KW-0964">Secreted</keyword>
<feature type="coiled-coil region" evidence="15">
    <location>
        <begin position="274"/>
        <end position="301"/>
    </location>
</feature>
<dbReference type="CDD" id="cd21175">
    <property type="entry name" value="LPMO_AA9"/>
    <property type="match status" value="1"/>
</dbReference>
<evidence type="ECO:0000256" key="1">
    <source>
        <dbReference type="ARBA" id="ARBA00001973"/>
    </source>
</evidence>
<keyword evidence="7" id="KW-0186">Copper</keyword>
<dbReference type="InterPro" id="IPR049892">
    <property type="entry name" value="AA9"/>
</dbReference>
<evidence type="ECO:0000256" key="7">
    <source>
        <dbReference type="ARBA" id="ARBA00023008"/>
    </source>
</evidence>
<feature type="domain" description="Auxiliary Activity family 9 catalytic" evidence="16">
    <location>
        <begin position="10"/>
        <end position="229"/>
    </location>
</feature>
<keyword evidence="15" id="KW-0175">Coiled coil</keyword>
<dbReference type="Proteomes" id="UP000316270">
    <property type="component" value="Chromosome 9"/>
</dbReference>
<dbReference type="GO" id="GO:0004497">
    <property type="term" value="F:monooxygenase activity"/>
    <property type="evidence" value="ECO:0007669"/>
    <property type="project" value="UniProtKB-KW"/>
</dbReference>
<dbReference type="Pfam" id="PF03443">
    <property type="entry name" value="AA9"/>
    <property type="match status" value="1"/>
</dbReference>
<dbReference type="Gene3D" id="2.70.50.70">
    <property type="match status" value="1"/>
</dbReference>
<evidence type="ECO:0000256" key="2">
    <source>
        <dbReference type="ARBA" id="ARBA00004613"/>
    </source>
</evidence>
<evidence type="ECO:0000256" key="10">
    <source>
        <dbReference type="ARBA" id="ARBA00023277"/>
    </source>
</evidence>
<keyword evidence="5" id="KW-0136">Cellulose degradation</keyword>
<evidence type="ECO:0000313" key="18">
    <source>
        <dbReference type="Proteomes" id="UP000316270"/>
    </source>
</evidence>
<evidence type="ECO:0000259" key="16">
    <source>
        <dbReference type="Pfam" id="PF03443"/>
    </source>
</evidence>
<evidence type="ECO:0000256" key="13">
    <source>
        <dbReference type="ARBA" id="ARBA00045077"/>
    </source>
</evidence>
<dbReference type="PANTHER" id="PTHR33353:SF6">
    <property type="entry name" value="ENDOGLUCANASE IV"/>
    <property type="match status" value="1"/>
</dbReference>
<keyword evidence="6" id="KW-0560">Oxidoreductase</keyword>
<comment type="catalytic activity">
    <reaction evidence="13">
        <text>[(1-&gt;4)-beta-D-glucosyl]n+m + reduced acceptor + O2 = 4-dehydro-beta-D-glucosyl-[(1-&gt;4)-beta-D-glucosyl]n-1 + [(1-&gt;4)-beta-D-glucosyl]m + acceptor + H2O.</text>
        <dbReference type="EC" id="1.14.99.56"/>
    </reaction>
</comment>
<evidence type="ECO:0000256" key="3">
    <source>
        <dbReference type="ARBA" id="ARBA00022525"/>
    </source>
</evidence>
<dbReference type="EMBL" id="CP042193">
    <property type="protein sequence ID" value="QDS73331.1"/>
    <property type="molecule type" value="Genomic_DNA"/>
</dbReference>
<keyword evidence="4" id="KW-0479">Metal-binding</keyword>
<keyword evidence="11" id="KW-0624">Polysaccharide degradation</keyword>
<dbReference type="GO" id="GO:0030245">
    <property type="term" value="P:cellulose catabolic process"/>
    <property type="evidence" value="ECO:0007669"/>
    <property type="project" value="UniProtKB-KW"/>
</dbReference>
<gene>
    <name evidence="17" type="ORF">FKW77_006543</name>
</gene>
<dbReference type="InterPro" id="IPR005103">
    <property type="entry name" value="AA9_LPMO"/>
</dbReference>
<dbReference type="AlphaFoldDB" id="A0A517LCG4"/>
<keyword evidence="10" id="KW-0119">Carbohydrate metabolism</keyword>